<evidence type="ECO:0000256" key="6">
    <source>
        <dbReference type="ARBA" id="ARBA00022692"/>
    </source>
</evidence>
<dbReference type="GO" id="GO:0015420">
    <property type="term" value="F:ABC-type vitamin B12 transporter activity"/>
    <property type="evidence" value="ECO:0007669"/>
    <property type="project" value="UniProtKB-UniRule"/>
</dbReference>
<evidence type="ECO:0000256" key="2">
    <source>
        <dbReference type="ARBA" id="ARBA00004953"/>
    </source>
</evidence>
<dbReference type="PANTHER" id="PTHR34308:SF1">
    <property type="entry name" value="COBALAMIN BIOSYNTHESIS PROTEIN CBIB"/>
    <property type="match status" value="1"/>
</dbReference>
<keyword evidence="6 9" id="KW-0812">Transmembrane</keyword>
<feature type="transmembrane region" description="Helical" evidence="9">
    <location>
        <begin position="50"/>
        <end position="71"/>
    </location>
</feature>
<organism evidence="10 11">
    <name type="scientific">Candidatus Glomeribacter gigasporarum BEG34</name>
    <dbReference type="NCBI Taxonomy" id="1070319"/>
    <lineage>
        <taxon>Bacteria</taxon>
        <taxon>Pseudomonadati</taxon>
        <taxon>Pseudomonadota</taxon>
        <taxon>Betaproteobacteria</taxon>
        <taxon>Burkholderiales</taxon>
        <taxon>Burkholderiaceae</taxon>
        <taxon>Candidatus Glomeribacter</taxon>
    </lineage>
</organism>
<dbReference type="Proteomes" id="UP000054051">
    <property type="component" value="Unassembled WGS sequence"/>
</dbReference>
<dbReference type="GO" id="GO:0005886">
    <property type="term" value="C:plasma membrane"/>
    <property type="evidence" value="ECO:0007669"/>
    <property type="project" value="UniProtKB-SubCell"/>
</dbReference>
<dbReference type="UniPathway" id="UPA00148"/>
<keyword evidence="8 9" id="KW-0472">Membrane</keyword>
<keyword evidence="11" id="KW-1185">Reference proteome</keyword>
<dbReference type="AlphaFoldDB" id="G2JAM9"/>
<dbReference type="GO" id="GO:0009236">
    <property type="term" value="P:cobalamin biosynthetic process"/>
    <property type="evidence" value="ECO:0007669"/>
    <property type="project" value="UniProtKB-UniRule"/>
</dbReference>
<dbReference type="PANTHER" id="PTHR34308">
    <property type="entry name" value="COBALAMIN BIOSYNTHESIS PROTEIN CBIB"/>
    <property type="match status" value="1"/>
</dbReference>
<evidence type="ECO:0000256" key="9">
    <source>
        <dbReference type="HAMAP-Rule" id="MF_00024"/>
    </source>
</evidence>
<dbReference type="GO" id="GO:0048472">
    <property type="term" value="F:threonine-phosphate decarboxylase activity"/>
    <property type="evidence" value="ECO:0007669"/>
    <property type="project" value="InterPro"/>
</dbReference>
<reference evidence="10 11" key="1">
    <citation type="submission" date="2011-08" db="EMBL/GenBank/DDBJ databases">
        <title>The genome of the obligate endobacterium of an arbuscular mycorrhizal fungus reveals an interphylum network of nutritional interactions.</title>
        <authorList>
            <person name="Ghignone S."/>
            <person name="Salvioli A."/>
            <person name="Anca I."/>
            <person name="Lumini E."/>
            <person name="Ortu G."/>
            <person name="Petiti L."/>
            <person name="Cruveiller S."/>
            <person name="Bianciotto V."/>
            <person name="Piffanelli P."/>
            <person name="Lanfranco L."/>
            <person name="Bonfante P."/>
        </authorList>
    </citation>
    <scope>NUCLEOTIDE SEQUENCE [LARGE SCALE GENOMIC DNA]</scope>
    <source>
        <strain evidence="10 11">BEG34</strain>
    </source>
</reference>
<gene>
    <name evidence="10" type="primary">CobD</name>
    <name evidence="9" type="synonym">cobD</name>
    <name evidence="10" type="ORF">CAGGBEG34_300031</name>
</gene>
<dbReference type="Pfam" id="PF03186">
    <property type="entry name" value="CobD_Cbib"/>
    <property type="match status" value="1"/>
</dbReference>
<dbReference type="InterPro" id="IPR004485">
    <property type="entry name" value="Cobalamin_biosynth_CobD/CbiB"/>
</dbReference>
<sequence>MPFLAIFGVVLDGLLGEPRRAHPLVGFGRCAKAIERVFNSQRKWPTFCRIAGIAAWCILIIAPVAAAFVLTDVLPGSFAYPVHCVLLWFALGARSLYAHILPIQRALQARQLDAARRLTAHIVSRETSRTGETEIARAAVESTLENGNDAIFGALFWFALAGGPGALAFRLVNTLDAMWGYYTPQFFHFGWAAAKIDDLANYVPARLTALSYALCGDAQTALRCWRTQAREWRSPNAGLVIASGAGSLNVVCGGAARYHGIDEMRPLLGAGHAPQAADIGRAVRLVRRALRLWLAVFTVIAALFVIFSREQHRIPIAEKTVALFNRVPVRETDSLHAGKGGHEHEQR</sequence>
<feature type="transmembrane region" description="Helical" evidence="9">
    <location>
        <begin position="78"/>
        <end position="97"/>
    </location>
</feature>
<comment type="caution">
    <text evidence="9">Lacks conserved residue(s) required for the propagation of feature annotation.</text>
</comment>
<evidence type="ECO:0000256" key="7">
    <source>
        <dbReference type="ARBA" id="ARBA00022989"/>
    </source>
</evidence>
<evidence type="ECO:0000256" key="4">
    <source>
        <dbReference type="ARBA" id="ARBA00022475"/>
    </source>
</evidence>
<feature type="transmembrane region" description="Helical" evidence="9">
    <location>
        <begin position="150"/>
        <end position="172"/>
    </location>
</feature>
<accession>G2JAM9</accession>
<comment type="caution">
    <text evidence="10">The sequence shown here is derived from an EMBL/GenBank/DDBJ whole genome shotgun (WGS) entry which is preliminary data.</text>
</comment>
<dbReference type="NCBIfam" id="TIGR00380">
    <property type="entry name" value="cobal_cbiB"/>
    <property type="match status" value="1"/>
</dbReference>
<evidence type="ECO:0000256" key="5">
    <source>
        <dbReference type="ARBA" id="ARBA00022573"/>
    </source>
</evidence>
<keyword evidence="7 9" id="KW-1133">Transmembrane helix</keyword>
<evidence type="ECO:0000256" key="8">
    <source>
        <dbReference type="ARBA" id="ARBA00023136"/>
    </source>
</evidence>
<comment type="similarity">
    <text evidence="3 9">Belongs to the CobD/CbiB family.</text>
</comment>
<dbReference type="HAMAP" id="MF_00024">
    <property type="entry name" value="CobD_CbiB"/>
    <property type="match status" value="1"/>
</dbReference>
<evidence type="ECO:0000313" key="10">
    <source>
        <dbReference type="EMBL" id="CCD29831.1"/>
    </source>
</evidence>
<proteinExistence type="inferred from homology"/>
<evidence type="ECO:0000256" key="1">
    <source>
        <dbReference type="ARBA" id="ARBA00004651"/>
    </source>
</evidence>
<dbReference type="eggNOG" id="COG1270">
    <property type="taxonomic scope" value="Bacteria"/>
</dbReference>
<name>G2JAM9_9BURK</name>
<evidence type="ECO:0000313" key="11">
    <source>
        <dbReference type="Proteomes" id="UP000054051"/>
    </source>
</evidence>
<evidence type="ECO:0000256" key="3">
    <source>
        <dbReference type="ARBA" id="ARBA00006263"/>
    </source>
</evidence>
<protein>
    <recommendedName>
        <fullName evidence="9">Cobalamin biosynthesis protein CobD</fullName>
    </recommendedName>
</protein>
<feature type="transmembrane region" description="Helical" evidence="9">
    <location>
        <begin position="289"/>
        <end position="307"/>
    </location>
</feature>
<comment type="function">
    <text evidence="9">Converts cobyric acid to cobinamide by the addition of aminopropanol on the F carboxylic group.</text>
</comment>
<dbReference type="STRING" id="1070319.CAGGBEG34_300031"/>
<keyword evidence="5 9" id="KW-0169">Cobalamin biosynthesis</keyword>
<dbReference type="EMBL" id="CAFB01000048">
    <property type="protein sequence ID" value="CCD29831.1"/>
    <property type="molecule type" value="Genomic_DNA"/>
</dbReference>
<comment type="pathway">
    <text evidence="2 9">Cofactor biosynthesis; adenosylcobalamin biosynthesis.</text>
</comment>
<comment type="subcellular location">
    <subcellularLocation>
        <location evidence="1 9">Cell membrane</location>
        <topology evidence="1 9">Multi-pass membrane protein</topology>
    </subcellularLocation>
</comment>
<keyword evidence="4 9" id="KW-1003">Cell membrane</keyword>